<dbReference type="InterPro" id="IPR036378">
    <property type="entry name" value="FAS1_dom_sf"/>
</dbReference>
<evidence type="ECO:0000259" key="3">
    <source>
        <dbReference type="PROSITE" id="PS50213"/>
    </source>
</evidence>
<keyword evidence="1" id="KW-0472">Membrane</keyword>
<gene>
    <name evidence="4" type="primary">fsc1</name>
    <name evidence="4" type="ORF">SOMG_01718</name>
</gene>
<evidence type="ECO:0000313" key="5">
    <source>
        <dbReference type="Proteomes" id="UP001212411"/>
    </source>
</evidence>
<dbReference type="SUPFAM" id="SSF82153">
    <property type="entry name" value="FAS1 domain"/>
    <property type="match status" value="3"/>
</dbReference>
<proteinExistence type="predicted"/>
<dbReference type="PROSITE" id="PS50213">
    <property type="entry name" value="FAS1"/>
    <property type="match status" value="2"/>
</dbReference>
<reference evidence="4 5" key="1">
    <citation type="journal article" date="2023" name="G3 (Bethesda)">
        <title>A high-quality reference genome for the fission yeast Schizosaccharomyces osmophilus.</title>
        <authorList>
            <person name="Jia G.S."/>
            <person name="Zhang W.C."/>
            <person name="Liang Y."/>
            <person name="Liu X.H."/>
            <person name="Rhind N."/>
            <person name="Pidoux A."/>
            <person name="Brysch-Herzberg M."/>
            <person name="Du L.L."/>
        </authorList>
    </citation>
    <scope>NUCLEOTIDE SEQUENCE [LARGE SCALE GENOMIC DNA]</scope>
    <source>
        <strain evidence="4 5">CBS 15793</strain>
    </source>
</reference>
<keyword evidence="1" id="KW-1133">Transmembrane helix</keyword>
<feature type="domain" description="FAS1" evidence="3">
    <location>
        <begin position="152"/>
        <end position="283"/>
    </location>
</feature>
<evidence type="ECO:0000256" key="2">
    <source>
        <dbReference type="SAM" id="SignalP"/>
    </source>
</evidence>
<keyword evidence="1" id="KW-0812">Transmembrane</keyword>
<evidence type="ECO:0000313" key="4">
    <source>
        <dbReference type="EMBL" id="WBW72223.1"/>
    </source>
</evidence>
<dbReference type="Gene3D" id="2.30.180.10">
    <property type="entry name" value="FAS1 domain"/>
    <property type="match status" value="3"/>
</dbReference>
<accession>A0AAE9WA83</accession>
<dbReference type="Proteomes" id="UP001212411">
    <property type="component" value="Chromosome 1"/>
</dbReference>
<dbReference type="InterPro" id="IPR050904">
    <property type="entry name" value="Adhesion/Biosynth-related"/>
</dbReference>
<dbReference type="PANTHER" id="PTHR10900:SF125">
    <property type="entry name" value="FAS1 DOMAIN-CONTAINING PROTEIN YLR001C"/>
    <property type="match status" value="1"/>
</dbReference>
<protein>
    <submittedName>
        <fullName evidence="4">Fasciclin domain protein Fsc1</fullName>
    </submittedName>
</protein>
<feature type="chain" id="PRO_5042079931" evidence="2">
    <location>
        <begin position="22"/>
        <end position="714"/>
    </location>
</feature>
<sequence length="714" mass="80914">MLFWSNIIYIYFIFSLIPVQAALHSESTSIVDLLSSSPNFFHLIRHLQQDHFIPYLNRNKGLTFFAPLNEAFRGDTVDPVWPYHVLNTTDFNRTVFPTELKAADGLPIALKVTHKGDSNNPYDLVNDVYIVKPNWQADSGIVQVVDQLLTLPPSSLDILSSESEYSIFYRLSSAWVGEYESTTLFVPTTSVFINTFTNTELSYMYSIYATEDVKTLFNQHSVIHERVYADDVVEPKNFTLRNGVVVTLQYDKPSKILYFNDTPSYNFDLVTRNGAIHVLPALLNPEVIVFTPAKYLIGLGATWFSEKVSQKREYIAADTSSYRGIFAPTNWAFRETSDIDYHIMENFYMPKVNKYYLSKTNSKSHDEHSALIRVATDTTGALYVNFDSHSIDRETIGNVSLFLIEKDIEPPRPLLSQLILLDEISMSVRYLAALGLGEDPNSTWFLVENDAWMKLGLVRKALENNMEMMQNLFLEYVFQGKHYFGSSEDSWTSGNYTTISGKSIMIESEAENTDIIYINGLPYDVQTRDMLVQEGVVHILSRLVVPFPISQRSMIIAGGRQEFLSLLEKQGLSDMLDQGLFIVVPPLSASDLKTKDFSFADRHIIDTGKKSFVIHDSLLSVDNGPWVHIEESGFSSCGHVYFVRSPIPTRRDASWKTFGVSLLGFFTAAVFSSSGYKTYKIYQQKMWASEREPLLMPASRASSILRPGSPAHSV</sequence>
<dbReference type="SMART" id="SM00554">
    <property type="entry name" value="FAS1"/>
    <property type="match status" value="3"/>
</dbReference>
<dbReference type="AlphaFoldDB" id="A0AAE9WA83"/>
<keyword evidence="5" id="KW-1185">Reference proteome</keyword>
<dbReference type="KEGG" id="som:SOMG_01718"/>
<keyword evidence="2" id="KW-0732">Signal</keyword>
<organism evidence="4 5">
    <name type="scientific">Schizosaccharomyces osmophilus</name>
    <dbReference type="NCBI Taxonomy" id="2545709"/>
    <lineage>
        <taxon>Eukaryota</taxon>
        <taxon>Fungi</taxon>
        <taxon>Dikarya</taxon>
        <taxon>Ascomycota</taxon>
        <taxon>Taphrinomycotina</taxon>
        <taxon>Schizosaccharomycetes</taxon>
        <taxon>Schizosaccharomycetales</taxon>
        <taxon>Schizosaccharomycetaceae</taxon>
        <taxon>Schizosaccharomyces</taxon>
    </lineage>
</organism>
<dbReference type="PANTHER" id="PTHR10900">
    <property type="entry name" value="PERIOSTIN-RELATED"/>
    <property type="match status" value="1"/>
</dbReference>
<dbReference type="InterPro" id="IPR000782">
    <property type="entry name" value="FAS1_domain"/>
</dbReference>
<feature type="transmembrane region" description="Helical" evidence="1">
    <location>
        <begin position="655"/>
        <end position="676"/>
    </location>
</feature>
<name>A0AAE9WA83_9SCHI</name>
<dbReference type="RefSeq" id="XP_056036466.1">
    <property type="nucleotide sequence ID" value="XM_056180511.1"/>
</dbReference>
<dbReference type="Pfam" id="PF02469">
    <property type="entry name" value="Fasciclin"/>
    <property type="match status" value="3"/>
</dbReference>
<feature type="signal peptide" evidence="2">
    <location>
        <begin position="1"/>
        <end position="21"/>
    </location>
</feature>
<dbReference type="EMBL" id="CP115611">
    <property type="protein sequence ID" value="WBW72223.1"/>
    <property type="molecule type" value="Genomic_DNA"/>
</dbReference>
<feature type="domain" description="FAS1" evidence="3">
    <location>
        <begin position="27"/>
        <end position="149"/>
    </location>
</feature>
<dbReference type="GeneID" id="80875200"/>
<evidence type="ECO:0000256" key="1">
    <source>
        <dbReference type="SAM" id="Phobius"/>
    </source>
</evidence>